<dbReference type="Proteomes" id="UP000004095">
    <property type="component" value="Unassembled WGS sequence"/>
</dbReference>
<dbReference type="AlphaFoldDB" id="A1ZFT5"/>
<feature type="transmembrane region" description="Helical" evidence="3">
    <location>
        <begin position="119"/>
        <end position="140"/>
    </location>
</feature>
<feature type="transmembrane region" description="Helical" evidence="3">
    <location>
        <begin position="308"/>
        <end position="325"/>
    </location>
</feature>
<feature type="transmembrane region" description="Helical" evidence="3">
    <location>
        <begin position="337"/>
        <end position="358"/>
    </location>
</feature>
<feature type="transmembrane region" description="Helical" evidence="3">
    <location>
        <begin position="241"/>
        <end position="261"/>
    </location>
</feature>
<dbReference type="SUPFAM" id="SSF103473">
    <property type="entry name" value="MFS general substrate transporter"/>
    <property type="match status" value="1"/>
</dbReference>
<comment type="caution">
    <text evidence="4">The sequence shown here is derived from an EMBL/GenBank/DDBJ whole genome shotgun (WGS) entry which is preliminary data.</text>
</comment>
<protein>
    <submittedName>
        <fullName evidence="4">Glucose/galactose transporter</fullName>
    </submittedName>
</protein>
<accession>A1ZFT5</accession>
<keyword evidence="5" id="KW-1185">Reference proteome</keyword>
<feature type="transmembrane region" description="Helical" evidence="3">
    <location>
        <begin position="200"/>
        <end position="221"/>
    </location>
</feature>
<evidence type="ECO:0000313" key="4">
    <source>
        <dbReference type="EMBL" id="EAY30859.1"/>
    </source>
</evidence>
<organism evidence="4 5">
    <name type="scientific">Microscilla marina ATCC 23134</name>
    <dbReference type="NCBI Taxonomy" id="313606"/>
    <lineage>
        <taxon>Bacteria</taxon>
        <taxon>Pseudomonadati</taxon>
        <taxon>Bacteroidota</taxon>
        <taxon>Cytophagia</taxon>
        <taxon>Cytophagales</taxon>
        <taxon>Microscillaceae</taxon>
        <taxon>Microscilla</taxon>
    </lineage>
</organism>
<evidence type="ECO:0000256" key="1">
    <source>
        <dbReference type="ARBA" id="ARBA00004429"/>
    </source>
</evidence>
<reference evidence="4 5" key="1">
    <citation type="submission" date="2007-01" db="EMBL/GenBank/DDBJ databases">
        <authorList>
            <person name="Haygood M."/>
            <person name="Podell S."/>
            <person name="Anderson C."/>
            <person name="Hopkinson B."/>
            <person name="Roe K."/>
            <person name="Barbeau K."/>
            <person name="Gaasterland T."/>
            <person name="Ferriera S."/>
            <person name="Johnson J."/>
            <person name="Kravitz S."/>
            <person name="Beeson K."/>
            <person name="Sutton G."/>
            <person name="Rogers Y.-H."/>
            <person name="Friedman R."/>
            <person name="Frazier M."/>
            <person name="Venter J.C."/>
        </authorList>
    </citation>
    <scope>NUCLEOTIDE SEQUENCE [LARGE SCALE GENOMIC DNA]</scope>
    <source>
        <strain evidence="4 5">ATCC 23134</strain>
    </source>
</reference>
<feature type="transmembrane region" description="Helical" evidence="3">
    <location>
        <begin position="427"/>
        <end position="446"/>
    </location>
</feature>
<feature type="transmembrane region" description="Helical" evidence="3">
    <location>
        <begin position="60"/>
        <end position="80"/>
    </location>
</feature>
<evidence type="ECO:0000256" key="3">
    <source>
        <dbReference type="SAM" id="Phobius"/>
    </source>
</evidence>
<dbReference type="InterPro" id="IPR050375">
    <property type="entry name" value="MFS_TsgA-like"/>
</dbReference>
<sequence length="478" mass="52177">MQTTHTPAPNTRSSATGKDYRQPFLVITFLFFMWGFITVMNDVLINSFEKIFKLSALQQSLIQLCFFGAFFIISLLYFLISARSGKDPVNQIGYKNGMAISLAISGVGCMSFYPAAQTASYGVFLLALFVLATGVTLLQICANPYAALLGAPETASSRLNLAQGLNSLGTTVGPLIGVLLIFRVFSNGVATSVSVGKTYLLYGVIFLVLALVVRFTSLPLFQNNEKIEKGWGVLKFKHLRLGALAIFFYVGAEVSVGSWLVKFLMLDHISGLSRESANYFLAYYWGGLMIGRLMGTVSLGKAKASTKYIMMALISLGVFAFIYLITGIKKDEGNITLQLLAFDNVGVFLLFLSLNYFAFLWGKSSPSRSLSIFSVIIIALLLIVILGTGKLAFWAVISIGLFNSIMWSNIFTMAIKDLGKYTSQGSSLLVMAIVGGAILPPLQSIIIDQGFIQLSFLVPLVSYFYILYYGAVGYKPKA</sequence>
<comment type="subcellular location">
    <subcellularLocation>
        <location evidence="1">Cell inner membrane</location>
        <topology evidence="1">Multi-pass membrane protein</topology>
    </subcellularLocation>
</comment>
<feature type="transmembrane region" description="Helical" evidence="3">
    <location>
        <begin position="393"/>
        <end position="415"/>
    </location>
</feature>
<keyword evidence="2" id="KW-1003">Cell membrane</keyword>
<dbReference type="Gene3D" id="1.20.1250.20">
    <property type="entry name" value="MFS general substrate transporter like domains"/>
    <property type="match status" value="2"/>
</dbReference>
<dbReference type="InterPro" id="IPR036259">
    <property type="entry name" value="MFS_trans_sf"/>
</dbReference>
<dbReference type="GO" id="GO:0005886">
    <property type="term" value="C:plasma membrane"/>
    <property type="evidence" value="ECO:0007669"/>
    <property type="project" value="UniProtKB-SubCell"/>
</dbReference>
<evidence type="ECO:0000256" key="2">
    <source>
        <dbReference type="ARBA" id="ARBA00022475"/>
    </source>
</evidence>
<dbReference type="eggNOG" id="COG0738">
    <property type="taxonomic scope" value="Bacteria"/>
</dbReference>
<dbReference type="EMBL" id="AAWS01000005">
    <property type="protein sequence ID" value="EAY30859.1"/>
    <property type="molecule type" value="Genomic_DNA"/>
</dbReference>
<feature type="transmembrane region" description="Helical" evidence="3">
    <location>
        <begin position="92"/>
        <end position="113"/>
    </location>
</feature>
<keyword evidence="3" id="KW-1133">Transmembrane helix</keyword>
<name>A1ZFT5_MICM2</name>
<gene>
    <name evidence="4" type="ORF">M23134_01183</name>
</gene>
<dbReference type="PANTHER" id="PTHR43702:SF3">
    <property type="entry name" value="PROTEIN TSGA"/>
    <property type="match status" value="1"/>
</dbReference>
<feature type="transmembrane region" description="Helical" evidence="3">
    <location>
        <begin position="452"/>
        <end position="472"/>
    </location>
</feature>
<dbReference type="RefSeq" id="WP_002694570.1">
    <property type="nucleotide sequence ID" value="NZ_AAWS01000005.1"/>
</dbReference>
<feature type="transmembrane region" description="Helical" evidence="3">
    <location>
        <begin position="370"/>
        <end position="387"/>
    </location>
</feature>
<keyword evidence="3" id="KW-0812">Transmembrane</keyword>
<feature type="transmembrane region" description="Helical" evidence="3">
    <location>
        <begin position="281"/>
        <end position="299"/>
    </location>
</feature>
<keyword evidence="3" id="KW-0472">Membrane</keyword>
<dbReference type="CDD" id="cd17394">
    <property type="entry name" value="MFS_FucP_like"/>
    <property type="match status" value="1"/>
</dbReference>
<proteinExistence type="predicted"/>
<feature type="transmembrane region" description="Helical" evidence="3">
    <location>
        <begin position="20"/>
        <end position="40"/>
    </location>
</feature>
<dbReference type="OrthoDB" id="9795150at2"/>
<evidence type="ECO:0000313" key="5">
    <source>
        <dbReference type="Proteomes" id="UP000004095"/>
    </source>
</evidence>
<feature type="transmembrane region" description="Helical" evidence="3">
    <location>
        <begin position="161"/>
        <end position="185"/>
    </location>
</feature>
<dbReference type="PANTHER" id="PTHR43702">
    <property type="entry name" value="L-FUCOSE-PROTON SYMPORTER"/>
    <property type="match status" value="1"/>
</dbReference>